<dbReference type="Proteomes" id="UP000219573">
    <property type="component" value="Unassembled WGS sequence"/>
</dbReference>
<dbReference type="EMBL" id="OBDZ01000004">
    <property type="protein sequence ID" value="SNY17269.1"/>
    <property type="molecule type" value="Genomic_DNA"/>
</dbReference>
<gene>
    <name evidence="1" type="ORF">SAMN06265827_104115</name>
</gene>
<dbReference type="STRING" id="1413210.U472_01035"/>
<dbReference type="RefSeq" id="WP_097016756.1">
    <property type="nucleotide sequence ID" value="NZ_OBDZ01000004.1"/>
</dbReference>
<sequence length="113" mass="13920">MVLNELIRRRVEKLLGDYCENRIPMHVRNKIKLGYGIRGNSVTLFEERKSYQGEEWIKTNIAQFRYNQDDNKWSLYWWRHTGRWYRYEDVKPNSNFEVLLEEVEKDPLCIFWG</sequence>
<proteinExistence type="predicted"/>
<keyword evidence="2" id="KW-1185">Reference proteome</keyword>
<dbReference type="AlphaFoldDB" id="A0A285G149"/>
<dbReference type="OrthoDB" id="1362002at2"/>
<evidence type="ECO:0000313" key="2">
    <source>
        <dbReference type="Proteomes" id="UP000219573"/>
    </source>
</evidence>
<organism evidence="1 2">
    <name type="scientific">Orenia metallireducens</name>
    <dbReference type="NCBI Taxonomy" id="1413210"/>
    <lineage>
        <taxon>Bacteria</taxon>
        <taxon>Bacillati</taxon>
        <taxon>Bacillota</taxon>
        <taxon>Clostridia</taxon>
        <taxon>Halanaerobiales</taxon>
        <taxon>Halobacteroidaceae</taxon>
        <taxon>Orenia</taxon>
    </lineage>
</organism>
<evidence type="ECO:0008006" key="3">
    <source>
        <dbReference type="Google" id="ProtNLM"/>
    </source>
</evidence>
<reference evidence="2" key="1">
    <citation type="submission" date="2017-09" db="EMBL/GenBank/DDBJ databases">
        <authorList>
            <person name="Varghese N."/>
            <person name="Submissions S."/>
        </authorList>
    </citation>
    <scope>NUCLEOTIDE SEQUENCE [LARGE SCALE GENOMIC DNA]</scope>
    <source>
        <strain evidence="2">MSL47</strain>
    </source>
</reference>
<name>A0A285G149_9FIRM</name>
<dbReference type="InterPro" id="IPR021388">
    <property type="entry name" value="DUF3024"/>
</dbReference>
<evidence type="ECO:0000313" key="1">
    <source>
        <dbReference type="EMBL" id="SNY17269.1"/>
    </source>
</evidence>
<dbReference type="Pfam" id="PF11225">
    <property type="entry name" value="DUF3024"/>
    <property type="match status" value="1"/>
</dbReference>
<protein>
    <recommendedName>
        <fullName evidence="3">DUF3024 domain-containing protein</fullName>
    </recommendedName>
</protein>
<accession>A0A285G149</accession>